<dbReference type="RefSeq" id="WP_388104574.1">
    <property type="nucleotide sequence ID" value="NZ_JBIAHM010000003.1"/>
</dbReference>
<dbReference type="Pfam" id="PF07969">
    <property type="entry name" value="Amidohydro_3"/>
    <property type="match status" value="1"/>
</dbReference>
<dbReference type="Gene3D" id="3.30.1490.130">
    <property type="entry name" value="D-aminoacylase. Domain 3"/>
    <property type="match status" value="1"/>
</dbReference>
<name>A0ABW6M0K4_9ACTN</name>
<dbReference type="InterPro" id="IPR032466">
    <property type="entry name" value="Metal_Hydrolase"/>
</dbReference>
<organism evidence="2 3">
    <name type="scientific">Streptomyces hokutonensis</name>
    <dbReference type="NCBI Taxonomy" id="1306990"/>
    <lineage>
        <taxon>Bacteria</taxon>
        <taxon>Bacillati</taxon>
        <taxon>Actinomycetota</taxon>
        <taxon>Actinomycetes</taxon>
        <taxon>Kitasatosporales</taxon>
        <taxon>Streptomycetaceae</taxon>
        <taxon>Streptomyces</taxon>
    </lineage>
</organism>
<dbReference type="EMBL" id="JBIAHM010000003">
    <property type="protein sequence ID" value="MFE9598883.1"/>
    <property type="molecule type" value="Genomic_DNA"/>
</dbReference>
<accession>A0ABW6M0K4</accession>
<gene>
    <name evidence="2" type="ORF">ACFYNQ_09900</name>
</gene>
<dbReference type="Gene3D" id="3.20.20.140">
    <property type="entry name" value="Metal-dependent hydrolases"/>
    <property type="match status" value="1"/>
</dbReference>
<dbReference type="InterPro" id="IPR011059">
    <property type="entry name" value="Metal-dep_hydrolase_composite"/>
</dbReference>
<proteinExistence type="predicted"/>
<dbReference type="PANTHER" id="PTHR11647">
    <property type="entry name" value="HYDRANTOINASE/DIHYDROPYRIMIDINASE FAMILY MEMBER"/>
    <property type="match status" value="1"/>
</dbReference>
<sequence length="540" mass="58916">MEELVIRDADVVDGSGTPSYRADVVVDGGRIVSIVREAAQAGCQRPKARRELDAEGLVLSPGFIDMHAHSDLALLRDPDHSAKAAQGVTLEVIGQDGLSYAPVDDRTLAEVRRAIAGWNGYGDDIDFDWRSVGEYLDRLDSAFDGRGIAVNAAYLIPQGTVRMLAVGWEDREATPQELDRMRQLVAEGLEQGAVGMSSGLTYTPGMYAKDAELTELCRVVASYDGYYCPHHRSYGAGALEAYAEMVELTREADCSLHLAHATMNFGVNEGRAPELLTLLDEALATGADISLDTYPYTPGCTTLVAMLPSWASEGGPEAILKRLADDDTADRIRHHLEVIGSDGCHGVPMEWGTIEISGVADPALADHVGRRLDGWATARRLLLADRLAPSILQHVGHEENVRQIMRHRVHTGGSDGILQGAKPHPRAYGTFPQYLGRYTRELGVLSLEECVAHLTSRPAARLRLPDRGLVKEGYRADLVLFNPETVAAGSTFEEPRRLPTGIPHVLIDGRFVIEDGRRTDVLAGRSIRRSPVRRNANPRD</sequence>
<feature type="domain" description="Amidohydrolase 3" evidence="1">
    <location>
        <begin position="51"/>
        <end position="513"/>
    </location>
</feature>
<dbReference type="InterPro" id="IPR013108">
    <property type="entry name" value="Amidohydro_3"/>
</dbReference>
<dbReference type="Gene3D" id="2.30.40.10">
    <property type="entry name" value="Urease, subunit C, domain 1"/>
    <property type="match status" value="1"/>
</dbReference>
<dbReference type="SUPFAM" id="SSF51338">
    <property type="entry name" value="Composite domain of metallo-dependent hydrolases"/>
    <property type="match status" value="1"/>
</dbReference>
<protein>
    <submittedName>
        <fullName evidence="2">Amidohydrolase family protein</fullName>
    </submittedName>
</protein>
<evidence type="ECO:0000313" key="2">
    <source>
        <dbReference type="EMBL" id="MFE9598883.1"/>
    </source>
</evidence>
<keyword evidence="3" id="KW-1185">Reference proteome</keyword>
<evidence type="ECO:0000259" key="1">
    <source>
        <dbReference type="Pfam" id="PF07969"/>
    </source>
</evidence>
<dbReference type="InterPro" id="IPR023100">
    <property type="entry name" value="D-aminoacylase_insert_dom_sf"/>
</dbReference>
<dbReference type="CDD" id="cd01297">
    <property type="entry name" value="D-aminoacylase"/>
    <property type="match status" value="1"/>
</dbReference>
<dbReference type="SUPFAM" id="SSF51556">
    <property type="entry name" value="Metallo-dependent hydrolases"/>
    <property type="match status" value="1"/>
</dbReference>
<evidence type="ECO:0000313" key="3">
    <source>
        <dbReference type="Proteomes" id="UP001601303"/>
    </source>
</evidence>
<comment type="caution">
    <text evidence="2">The sequence shown here is derived from an EMBL/GenBank/DDBJ whole genome shotgun (WGS) entry which is preliminary data.</text>
</comment>
<dbReference type="PANTHER" id="PTHR11647:SF1">
    <property type="entry name" value="COLLAPSIN RESPONSE MEDIATOR PROTEIN"/>
    <property type="match status" value="1"/>
</dbReference>
<dbReference type="Proteomes" id="UP001601303">
    <property type="component" value="Unassembled WGS sequence"/>
</dbReference>
<reference evidence="2 3" key="1">
    <citation type="submission" date="2024-10" db="EMBL/GenBank/DDBJ databases">
        <title>The Natural Products Discovery Center: Release of the First 8490 Sequenced Strains for Exploring Actinobacteria Biosynthetic Diversity.</title>
        <authorList>
            <person name="Kalkreuter E."/>
            <person name="Kautsar S.A."/>
            <person name="Yang D."/>
            <person name="Bader C.D."/>
            <person name="Teijaro C.N."/>
            <person name="Fluegel L."/>
            <person name="Davis C.M."/>
            <person name="Simpson J.R."/>
            <person name="Lauterbach L."/>
            <person name="Steele A.D."/>
            <person name="Gui C."/>
            <person name="Meng S."/>
            <person name="Li G."/>
            <person name="Viehrig K."/>
            <person name="Ye F."/>
            <person name="Su P."/>
            <person name="Kiefer A.F."/>
            <person name="Nichols A."/>
            <person name="Cepeda A.J."/>
            <person name="Yan W."/>
            <person name="Fan B."/>
            <person name="Jiang Y."/>
            <person name="Adhikari A."/>
            <person name="Zheng C.-J."/>
            <person name="Schuster L."/>
            <person name="Cowan T.M."/>
            <person name="Smanski M.J."/>
            <person name="Chevrette M.G."/>
            <person name="De Carvalho L.P.S."/>
            <person name="Shen B."/>
        </authorList>
    </citation>
    <scope>NUCLEOTIDE SEQUENCE [LARGE SCALE GENOMIC DNA]</scope>
    <source>
        <strain evidence="2 3">NPDC006488</strain>
    </source>
</reference>
<dbReference type="InterPro" id="IPR050378">
    <property type="entry name" value="Metallo-dep_Hydrolases_sf"/>
</dbReference>